<dbReference type="GO" id="GO:0051289">
    <property type="term" value="P:protein homotetramerization"/>
    <property type="evidence" value="ECO:0007669"/>
    <property type="project" value="TreeGrafter"/>
</dbReference>
<dbReference type="Gene3D" id="3.40.50.150">
    <property type="entry name" value="Vaccinia Virus protein VP39"/>
    <property type="match status" value="1"/>
</dbReference>
<gene>
    <name evidence="5" type="ORF">SAMN05444126_10714</name>
</gene>
<dbReference type="InterPro" id="IPR014369">
    <property type="entry name" value="Gly/Sar_N_MeTrfase"/>
</dbReference>
<dbReference type="GO" id="GO:0017174">
    <property type="term" value="F:glycine N-methyltransferase activity"/>
    <property type="evidence" value="ECO:0007669"/>
    <property type="project" value="InterPro"/>
</dbReference>
<evidence type="ECO:0000256" key="1">
    <source>
        <dbReference type="ARBA" id="ARBA00022603"/>
    </source>
</evidence>
<dbReference type="GO" id="GO:0046498">
    <property type="term" value="P:S-adenosylhomocysteine metabolic process"/>
    <property type="evidence" value="ECO:0007669"/>
    <property type="project" value="TreeGrafter"/>
</dbReference>
<keyword evidence="3" id="KW-0949">S-adenosyl-L-methionine</keyword>
<dbReference type="GO" id="GO:1901052">
    <property type="term" value="P:sarcosine metabolic process"/>
    <property type="evidence" value="ECO:0007669"/>
    <property type="project" value="TreeGrafter"/>
</dbReference>
<dbReference type="SUPFAM" id="SSF53335">
    <property type="entry name" value="S-adenosyl-L-methionine-dependent methyltransferases"/>
    <property type="match status" value="1"/>
</dbReference>
<dbReference type="Proteomes" id="UP000199318">
    <property type="component" value="Unassembled WGS sequence"/>
</dbReference>
<dbReference type="CDD" id="cd02440">
    <property type="entry name" value="AdoMet_MTases"/>
    <property type="match status" value="1"/>
</dbReference>
<dbReference type="GO" id="GO:0032259">
    <property type="term" value="P:methylation"/>
    <property type="evidence" value="ECO:0007669"/>
    <property type="project" value="UniProtKB-KW"/>
</dbReference>
<dbReference type="STRING" id="1464123.SAMN05444126_10714"/>
<dbReference type="GO" id="GO:1904047">
    <property type="term" value="F:S-adenosyl-L-methionine binding"/>
    <property type="evidence" value="ECO:0007669"/>
    <property type="project" value="TreeGrafter"/>
</dbReference>
<keyword evidence="6" id="KW-1185">Reference proteome</keyword>
<evidence type="ECO:0000256" key="2">
    <source>
        <dbReference type="ARBA" id="ARBA00022679"/>
    </source>
</evidence>
<organism evidence="5 6">
    <name type="scientific">Salisediminibacterium halotolerans</name>
    <dbReference type="NCBI Taxonomy" id="517425"/>
    <lineage>
        <taxon>Bacteria</taxon>
        <taxon>Bacillati</taxon>
        <taxon>Bacillota</taxon>
        <taxon>Bacilli</taxon>
        <taxon>Bacillales</taxon>
        <taxon>Bacillaceae</taxon>
        <taxon>Salisediminibacterium</taxon>
    </lineage>
</organism>
<dbReference type="GO" id="GO:0006730">
    <property type="term" value="P:one-carbon metabolic process"/>
    <property type="evidence" value="ECO:0007669"/>
    <property type="project" value="TreeGrafter"/>
</dbReference>
<proteinExistence type="predicted"/>
<name>A0A1H9SI68_9BACI</name>
<keyword evidence="1 5" id="KW-0489">Methyltransferase</keyword>
<dbReference type="Gene3D" id="2.20.25.110">
    <property type="entry name" value="S-adenosyl-L-methionine-dependent methyltransferases"/>
    <property type="match status" value="1"/>
</dbReference>
<dbReference type="InterPro" id="IPR041698">
    <property type="entry name" value="Methyltransf_25"/>
</dbReference>
<evidence type="ECO:0000313" key="5">
    <source>
        <dbReference type="EMBL" id="SER84667.1"/>
    </source>
</evidence>
<sequence length="241" mass="26888">MTFYDILSRYYDDLFGVKQGAVNRVIEIFEGQKDVTLLDAAAGSGSEAAAFAKAGFNVSALDSNVRMAENISRKAEAEGVKIETVHAGMEEAKDVWPKASFDAIICIGNSFVHLPDKSAMIRQLKQFRELLKPGGRLLIQTVNYDRVYAENITELPEIQHADKNVRFQRYYQLEGNQIRFQMRLYAQGEVFEADTLLYPLTEADVKEVIASAGFRSAGIFGDFSGRPFQIGSPSLVAELRK</sequence>
<dbReference type="GO" id="GO:0046500">
    <property type="term" value="P:S-adenosylmethionine metabolic process"/>
    <property type="evidence" value="ECO:0007669"/>
    <property type="project" value="TreeGrafter"/>
</dbReference>
<dbReference type="OrthoDB" id="9791837at2"/>
<evidence type="ECO:0000313" key="6">
    <source>
        <dbReference type="Proteomes" id="UP000199318"/>
    </source>
</evidence>
<dbReference type="RefSeq" id="WP_093072444.1">
    <property type="nucleotide sequence ID" value="NZ_FOGV01000007.1"/>
</dbReference>
<dbReference type="GO" id="GO:0016594">
    <property type="term" value="F:glycine binding"/>
    <property type="evidence" value="ECO:0007669"/>
    <property type="project" value="TreeGrafter"/>
</dbReference>
<dbReference type="PANTHER" id="PTHR16458">
    <property type="entry name" value="GLYCINE N-METHYLTRANSFERASE"/>
    <property type="match status" value="1"/>
</dbReference>
<dbReference type="PANTHER" id="PTHR16458:SF2">
    <property type="entry name" value="GLYCINE N-METHYLTRANSFERASE"/>
    <property type="match status" value="1"/>
</dbReference>
<protein>
    <submittedName>
        <fullName evidence="5">Methyltransferase domain-containing protein</fullName>
    </submittedName>
</protein>
<feature type="domain" description="Methyltransferase" evidence="4">
    <location>
        <begin position="38"/>
        <end position="135"/>
    </location>
</feature>
<dbReference type="GO" id="GO:0006111">
    <property type="term" value="P:regulation of gluconeogenesis"/>
    <property type="evidence" value="ECO:0007669"/>
    <property type="project" value="TreeGrafter"/>
</dbReference>
<dbReference type="Pfam" id="PF13649">
    <property type="entry name" value="Methyltransf_25"/>
    <property type="match status" value="1"/>
</dbReference>
<dbReference type="GO" id="GO:0042802">
    <property type="term" value="F:identical protein binding"/>
    <property type="evidence" value="ECO:0007669"/>
    <property type="project" value="TreeGrafter"/>
</dbReference>
<keyword evidence="2" id="KW-0808">Transferase</keyword>
<comment type="caution">
    <text evidence="5">The sequence shown here is derived from an EMBL/GenBank/DDBJ whole genome shotgun (WGS) entry which is preliminary data.</text>
</comment>
<dbReference type="InterPro" id="IPR029063">
    <property type="entry name" value="SAM-dependent_MTases_sf"/>
</dbReference>
<dbReference type="EMBL" id="FOGV01000007">
    <property type="protein sequence ID" value="SER84667.1"/>
    <property type="molecule type" value="Genomic_DNA"/>
</dbReference>
<evidence type="ECO:0000256" key="3">
    <source>
        <dbReference type="ARBA" id="ARBA00022691"/>
    </source>
</evidence>
<dbReference type="AlphaFoldDB" id="A0A1H9SI68"/>
<accession>A0A1H9SI68</accession>
<dbReference type="GO" id="GO:0005829">
    <property type="term" value="C:cytosol"/>
    <property type="evidence" value="ECO:0007669"/>
    <property type="project" value="TreeGrafter"/>
</dbReference>
<reference evidence="6" key="1">
    <citation type="submission" date="2016-10" db="EMBL/GenBank/DDBJ databases">
        <authorList>
            <person name="de Groot N.N."/>
        </authorList>
    </citation>
    <scope>NUCLEOTIDE SEQUENCE [LARGE SCALE GENOMIC DNA]</scope>
    <source>
        <strain evidence="6">10nlg</strain>
    </source>
</reference>
<evidence type="ECO:0000259" key="4">
    <source>
        <dbReference type="Pfam" id="PF13649"/>
    </source>
</evidence>